<evidence type="ECO:0000256" key="2">
    <source>
        <dbReference type="ARBA" id="ARBA00023125"/>
    </source>
</evidence>
<sequence length="144" mass="16430">MALITYWLGIEGFGKRNQLASKLKIVLSSKEKSQLDELSKKISHLMIEKKIFKNPDLTLNSLSEALNVKPYLTTKCLNLIFNKKFNDFINEYRIEEVKKLINNPDNNQYTLLALAYDSGFNSKASFNRAVKKLTGKSPSALKQI</sequence>
<dbReference type="PANTHER" id="PTHR43280">
    <property type="entry name" value="ARAC-FAMILY TRANSCRIPTIONAL REGULATOR"/>
    <property type="match status" value="1"/>
</dbReference>
<comment type="caution">
    <text evidence="5">The sequence shown here is derived from an EMBL/GenBank/DDBJ whole genome shotgun (WGS) entry which is preliminary data.</text>
</comment>
<dbReference type="SUPFAM" id="SSF46689">
    <property type="entry name" value="Homeodomain-like"/>
    <property type="match status" value="1"/>
</dbReference>
<dbReference type="Pfam" id="PF12833">
    <property type="entry name" value="HTH_18"/>
    <property type="match status" value="1"/>
</dbReference>
<accession>A0ABP9H6W1</accession>
<evidence type="ECO:0000313" key="6">
    <source>
        <dbReference type="Proteomes" id="UP001501692"/>
    </source>
</evidence>
<evidence type="ECO:0000256" key="3">
    <source>
        <dbReference type="ARBA" id="ARBA00023163"/>
    </source>
</evidence>
<dbReference type="EMBL" id="BAABJK010000004">
    <property type="protein sequence ID" value="GAA4962487.1"/>
    <property type="molecule type" value="Genomic_DNA"/>
</dbReference>
<keyword evidence="1" id="KW-0805">Transcription regulation</keyword>
<reference evidence="6" key="1">
    <citation type="journal article" date="2019" name="Int. J. Syst. Evol. Microbiol.">
        <title>The Global Catalogue of Microorganisms (GCM) 10K type strain sequencing project: providing services to taxonomists for standard genome sequencing and annotation.</title>
        <authorList>
            <consortium name="The Broad Institute Genomics Platform"/>
            <consortium name="The Broad Institute Genome Sequencing Center for Infectious Disease"/>
            <person name="Wu L."/>
            <person name="Ma J."/>
        </authorList>
    </citation>
    <scope>NUCLEOTIDE SEQUENCE [LARGE SCALE GENOMIC DNA]</scope>
    <source>
        <strain evidence="6">JCM 18287</strain>
    </source>
</reference>
<evidence type="ECO:0000256" key="1">
    <source>
        <dbReference type="ARBA" id="ARBA00023015"/>
    </source>
</evidence>
<dbReference type="Proteomes" id="UP001501692">
    <property type="component" value="Unassembled WGS sequence"/>
</dbReference>
<dbReference type="InterPro" id="IPR018062">
    <property type="entry name" value="HTH_AraC-typ_CS"/>
</dbReference>
<dbReference type="Gene3D" id="1.10.10.60">
    <property type="entry name" value="Homeodomain-like"/>
    <property type="match status" value="1"/>
</dbReference>
<dbReference type="SMART" id="SM00342">
    <property type="entry name" value="HTH_ARAC"/>
    <property type="match status" value="1"/>
</dbReference>
<name>A0ABP9H6W1_9FLAO</name>
<organism evidence="5 6">
    <name type="scientific">Algibacter aquimarinus</name>
    <dbReference type="NCBI Taxonomy" id="1136748"/>
    <lineage>
        <taxon>Bacteria</taxon>
        <taxon>Pseudomonadati</taxon>
        <taxon>Bacteroidota</taxon>
        <taxon>Flavobacteriia</taxon>
        <taxon>Flavobacteriales</taxon>
        <taxon>Flavobacteriaceae</taxon>
        <taxon>Algibacter</taxon>
    </lineage>
</organism>
<proteinExistence type="predicted"/>
<dbReference type="InterPro" id="IPR018060">
    <property type="entry name" value="HTH_AraC"/>
</dbReference>
<protein>
    <recommendedName>
        <fullName evidence="4">HTH araC/xylS-type domain-containing protein</fullName>
    </recommendedName>
</protein>
<dbReference type="PANTHER" id="PTHR43280:SF29">
    <property type="entry name" value="ARAC-FAMILY TRANSCRIPTIONAL REGULATOR"/>
    <property type="match status" value="1"/>
</dbReference>
<keyword evidence="2" id="KW-0238">DNA-binding</keyword>
<gene>
    <name evidence="5" type="ORF">GCM10023315_08360</name>
</gene>
<evidence type="ECO:0000313" key="5">
    <source>
        <dbReference type="EMBL" id="GAA4962487.1"/>
    </source>
</evidence>
<dbReference type="PROSITE" id="PS01124">
    <property type="entry name" value="HTH_ARAC_FAMILY_2"/>
    <property type="match status" value="1"/>
</dbReference>
<dbReference type="PROSITE" id="PS00041">
    <property type="entry name" value="HTH_ARAC_FAMILY_1"/>
    <property type="match status" value="1"/>
</dbReference>
<keyword evidence="3" id="KW-0804">Transcription</keyword>
<evidence type="ECO:0000259" key="4">
    <source>
        <dbReference type="PROSITE" id="PS01124"/>
    </source>
</evidence>
<keyword evidence="6" id="KW-1185">Reference proteome</keyword>
<feature type="domain" description="HTH araC/xylS-type" evidence="4">
    <location>
        <begin position="41"/>
        <end position="144"/>
    </location>
</feature>
<dbReference type="InterPro" id="IPR009057">
    <property type="entry name" value="Homeodomain-like_sf"/>
</dbReference>